<gene>
    <name evidence="2" type="ORF">AK812_SmicGene20591</name>
</gene>
<organism evidence="2 3">
    <name type="scientific">Symbiodinium microadriaticum</name>
    <name type="common">Dinoflagellate</name>
    <name type="synonym">Zooxanthella microadriatica</name>
    <dbReference type="NCBI Taxonomy" id="2951"/>
    <lineage>
        <taxon>Eukaryota</taxon>
        <taxon>Sar</taxon>
        <taxon>Alveolata</taxon>
        <taxon>Dinophyceae</taxon>
        <taxon>Suessiales</taxon>
        <taxon>Symbiodiniaceae</taxon>
        <taxon>Symbiodinium</taxon>
    </lineage>
</organism>
<feature type="transmembrane region" description="Helical" evidence="1">
    <location>
        <begin position="203"/>
        <end position="222"/>
    </location>
</feature>
<comment type="caution">
    <text evidence="2">The sequence shown here is derived from an EMBL/GenBank/DDBJ whole genome shotgun (WGS) entry which is preliminary data.</text>
</comment>
<keyword evidence="3" id="KW-1185">Reference proteome</keyword>
<proteinExistence type="predicted"/>
<feature type="transmembrane region" description="Helical" evidence="1">
    <location>
        <begin position="140"/>
        <end position="161"/>
    </location>
</feature>
<dbReference type="SUPFAM" id="SSF103473">
    <property type="entry name" value="MFS general substrate transporter"/>
    <property type="match status" value="1"/>
</dbReference>
<feature type="transmembrane region" description="Helical" evidence="1">
    <location>
        <begin position="410"/>
        <end position="432"/>
    </location>
</feature>
<dbReference type="EMBL" id="LSRX01000445">
    <property type="protein sequence ID" value="OLP97109.1"/>
    <property type="molecule type" value="Genomic_DNA"/>
</dbReference>
<evidence type="ECO:0000256" key="1">
    <source>
        <dbReference type="SAM" id="Phobius"/>
    </source>
</evidence>
<keyword evidence="1" id="KW-0812">Transmembrane</keyword>
<dbReference type="Gene3D" id="1.20.1250.20">
    <property type="entry name" value="MFS general substrate transporter like domains"/>
    <property type="match status" value="1"/>
</dbReference>
<feature type="transmembrane region" description="Helical" evidence="1">
    <location>
        <begin position="17"/>
        <end position="44"/>
    </location>
</feature>
<reference evidence="2 3" key="1">
    <citation type="submission" date="2016-02" db="EMBL/GenBank/DDBJ databases">
        <title>Genome analysis of coral dinoflagellate symbionts highlights evolutionary adaptations to a symbiotic lifestyle.</title>
        <authorList>
            <person name="Aranda M."/>
            <person name="Li Y."/>
            <person name="Liew Y.J."/>
            <person name="Baumgarten S."/>
            <person name="Simakov O."/>
            <person name="Wilson M."/>
            <person name="Piel J."/>
            <person name="Ashoor H."/>
            <person name="Bougouffa S."/>
            <person name="Bajic V.B."/>
            <person name="Ryu T."/>
            <person name="Ravasi T."/>
            <person name="Bayer T."/>
            <person name="Micklem G."/>
            <person name="Kim H."/>
            <person name="Bhak J."/>
            <person name="Lajeunesse T.C."/>
            <person name="Voolstra C.R."/>
        </authorList>
    </citation>
    <scope>NUCLEOTIDE SEQUENCE [LARGE SCALE GENOMIC DNA]</scope>
    <source>
        <strain evidence="2 3">CCMP2467</strain>
    </source>
</reference>
<dbReference type="AlphaFoldDB" id="A0A1Q9DPL7"/>
<evidence type="ECO:0000313" key="3">
    <source>
        <dbReference type="Proteomes" id="UP000186817"/>
    </source>
</evidence>
<accession>A0A1Q9DPL7</accession>
<sequence length="438" mass="47024">MTAAQGTMPAVVSKRRFLLAMILARSLNAAGIGVLISASINLLYQLTRKQLQREVAQKEKSTARGAGSADEGVEGLVHQRVQRISTDISTLSTLLDFVLAPLVGRFMDAFGRTPTMLLAVGSSAVMRLSVATLPSLRLYIFYRVVVAITANAWFGASAASISDVFGRGSAAFAEATSRVQRYALLAMLTGTYAGRFVKEPQQAFAAVGFMQLLAAGCVGLCVTETLPSKGKMDWSLNTVSPLTSFSFFRKSKALTALAVLCTAMELPSHINIDAVYRRQKFGERWSNEQDSSQLVVYQISGVLSTLFRAQLIAKLGQQGACRLDAWCTVIMNLNNALAWHPRLLYLNPLLSVFQCGGLSLDLELQKAAAAASLGVGLLGAASANRSFLPSLVMPRIYTAMYSLWSRTRPSAAYAVAGISAALTAELVVPWTFARLGAS</sequence>
<name>A0A1Q9DPL7_SYMMI</name>
<keyword evidence="1" id="KW-0472">Membrane</keyword>
<keyword evidence="1" id="KW-1133">Transmembrane helix</keyword>
<dbReference type="InterPro" id="IPR036259">
    <property type="entry name" value="MFS_trans_sf"/>
</dbReference>
<evidence type="ECO:0000313" key="2">
    <source>
        <dbReference type="EMBL" id="OLP97109.1"/>
    </source>
</evidence>
<dbReference type="OrthoDB" id="422373at2759"/>
<protein>
    <submittedName>
        <fullName evidence="2">Uncharacterized protein</fullName>
    </submittedName>
</protein>
<dbReference type="Proteomes" id="UP000186817">
    <property type="component" value="Unassembled WGS sequence"/>
</dbReference>